<dbReference type="EMBL" id="PNXQ01000010">
    <property type="protein sequence ID" value="TKH44924.1"/>
    <property type="molecule type" value="Genomic_DNA"/>
</dbReference>
<sequence>MNRLLVLSVSFIITLIFFIFKKNLKRGGNPRVHGGYYLIIVLVILISTLIINTLFHYCSTNIFCVFSVIGLLIVNLLVLYLFCNMIEKFRLAEVNVQLLRQMEYQDTTYDKTTNSFKDIKRIIHDTNKHLLFIDRCIEEGRLHEASGYIHLTLDKIDISYLKVNTGNLVIDALVSNILNIAQDNGVRVKYKINLLDKNLKIERYDLCVLLGNILDNAVEAAILSGQTDDKYVEINIFSNEYTLFMNVINTMKDFTCSFRTKKQEPDFHGNGLANIRRVTEKYDGNIRIEAMNHRFNIMVSLQLLE</sequence>
<protein>
    <submittedName>
        <fullName evidence="3">ATP-binding protein</fullName>
    </submittedName>
</protein>
<dbReference type="InterPro" id="IPR032834">
    <property type="entry name" value="NatK-like_C"/>
</dbReference>
<reference evidence="3 4" key="1">
    <citation type="submission" date="2018-01" db="EMBL/GenBank/DDBJ databases">
        <title>Bacillales members from the olive rhizosphere are effective biological control agents against Verticillium dahliae.</title>
        <authorList>
            <person name="Gomez-Lama C."/>
            <person name="Legarda G."/>
            <person name="Ruano-Rosa D."/>
            <person name="Pizarro-Tobias P."/>
            <person name="Valverde-Corredor A."/>
            <person name="Niqui J.L."/>
            <person name="Trivino J.C."/>
            <person name="Roca A."/>
            <person name="Mercado-Blanco J."/>
        </authorList>
    </citation>
    <scope>NUCLEOTIDE SEQUENCE [LARGE SCALE GENOMIC DNA]</scope>
    <source>
        <strain evidence="3 4">PIC167</strain>
    </source>
</reference>
<dbReference type="AlphaFoldDB" id="A0A4U2Q564"/>
<dbReference type="GO" id="GO:0005524">
    <property type="term" value="F:ATP binding"/>
    <property type="evidence" value="ECO:0007669"/>
    <property type="project" value="UniProtKB-KW"/>
</dbReference>
<dbReference type="SUPFAM" id="SSF55874">
    <property type="entry name" value="ATPase domain of HSP90 chaperone/DNA topoisomerase II/histidine kinase"/>
    <property type="match status" value="1"/>
</dbReference>
<organism evidence="3 4">
    <name type="scientific">Paenibacillus terrae</name>
    <dbReference type="NCBI Taxonomy" id="159743"/>
    <lineage>
        <taxon>Bacteria</taxon>
        <taxon>Bacillati</taxon>
        <taxon>Bacillota</taxon>
        <taxon>Bacilli</taxon>
        <taxon>Bacillales</taxon>
        <taxon>Paenibacillaceae</taxon>
        <taxon>Paenibacillus</taxon>
    </lineage>
</organism>
<proteinExistence type="predicted"/>
<keyword evidence="3" id="KW-0547">Nucleotide-binding</keyword>
<dbReference type="GO" id="GO:0042802">
    <property type="term" value="F:identical protein binding"/>
    <property type="evidence" value="ECO:0007669"/>
    <property type="project" value="TreeGrafter"/>
</dbReference>
<comment type="caution">
    <text evidence="3">The sequence shown here is derived from an EMBL/GenBank/DDBJ whole genome shotgun (WGS) entry which is preliminary data.</text>
</comment>
<evidence type="ECO:0000313" key="3">
    <source>
        <dbReference type="EMBL" id="TKH44924.1"/>
    </source>
</evidence>
<dbReference type="Proteomes" id="UP000308114">
    <property type="component" value="Unassembled WGS sequence"/>
</dbReference>
<keyword evidence="1" id="KW-0812">Transmembrane</keyword>
<dbReference type="Gene3D" id="3.30.565.10">
    <property type="entry name" value="Histidine kinase-like ATPase, C-terminal domain"/>
    <property type="match status" value="1"/>
</dbReference>
<accession>A0A4U2Q564</accession>
<feature type="transmembrane region" description="Helical" evidence="1">
    <location>
        <begin position="36"/>
        <end position="54"/>
    </location>
</feature>
<evidence type="ECO:0000259" key="2">
    <source>
        <dbReference type="Pfam" id="PF14501"/>
    </source>
</evidence>
<dbReference type="PANTHER" id="PTHR40448:SF1">
    <property type="entry name" value="TWO-COMPONENT SENSOR HISTIDINE KINASE"/>
    <property type="match status" value="1"/>
</dbReference>
<dbReference type="PANTHER" id="PTHR40448">
    <property type="entry name" value="TWO-COMPONENT SENSOR HISTIDINE KINASE"/>
    <property type="match status" value="1"/>
</dbReference>
<feature type="domain" description="Sensor histidine kinase NatK-like C-terminal" evidence="2">
    <location>
        <begin position="203"/>
        <end position="301"/>
    </location>
</feature>
<dbReference type="InterPro" id="IPR036890">
    <property type="entry name" value="HATPase_C_sf"/>
</dbReference>
<feature type="transmembrane region" description="Helical" evidence="1">
    <location>
        <begin position="6"/>
        <end position="24"/>
    </location>
</feature>
<keyword evidence="1" id="KW-1133">Transmembrane helix</keyword>
<keyword evidence="1" id="KW-0472">Membrane</keyword>
<dbReference type="Pfam" id="PF14501">
    <property type="entry name" value="HATPase_c_5"/>
    <property type="match status" value="1"/>
</dbReference>
<evidence type="ECO:0000256" key="1">
    <source>
        <dbReference type="SAM" id="Phobius"/>
    </source>
</evidence>
<gene>
    <name evidence="3" type="ORF">C1I60_08845</name>
</gene>
<evidence type="ECO:0000313" key="4">
    <source>
        <dbReference type="Proteomes" id="UP000308114"/>
    </source>
</evidence>
<keyword evidence="3" id="KW-0067">ATP-binding</keyword>
<feature type="transmembrane region" description="Helical" evidence="1">
    <location>
        <begin position="60"/>
        <end position="82"/>
    </location>
</feature>
<name>A0A4U2Q564_9BACL</name>